<protein>
    <submittedName>
        <fullName evidence="2 4">Uncharacterized protein</fullName>
    </submittedName>
</protein>
<gene>
    <name evidence="2 4" type="ORF">P152DRAFT_478886</name>
</gene>
<feature type="region of interest" description="Disordered" evidence="1">
    <location>
        <begin position="189"/>
        <end position="347"/>
    </location>
</feature>
<dbReference type="OrthoDB" id="5204833at2759"/>
<feature type="compositionally biased region" description="Polar residues" evidence="1">
    <location>
        <begin position="303"/>
        <end position="347"/>
    </location>
</feature>
<feature type="region of interest" description="Disordered" evidence="1">
    <location>
        <begin position="652"/>
        <end position="695"/>
    </location>
</feature>
<dbReference type="AlphaFoldDB" id="A0A6G1GEM8"/>
<feature type="compositionally biased region" description="Polar residues" evidence="1">
    <location>
        <begin position="1"/>
        <end position="10"/>
    </location>
</feature>
<dbReference type="GeneID" id="54422252"/>
<dbReference type="EMBL" id="ML975150">
    <property type="protein sequence ID" value="KAF1816329.1"/>
    <property type="molecule type" value="Genomic_DNA"/>
</dbReference>
<reference evidence="4" key="2">
    <citation type="submission" date="2020-04" db="EMBL/GenBank/DDBJ databases">
        <authorList>
            <consortium name="NCBI Genome Project"/>
        </authorList>
    </citation>
    <scope>NUCLEOTIDE SEQUENCE</scope>
    <source>
        <strain evidence="4">CBS 781.70</strain>
    </source>
</reference>
<feature type="region of interest" description="Disordered" evidence="1">
    <location>
        <begin position="519"/>
        <end position="545"/>
    </location>
</feature>
<organism evidence="2">
    <name type="scientific">Eremomyces bilateralis CBS 781.70</name>
    <dbReference type="NCBI Taxonomy" id="1392243"/>
    <lineage>
        <taxon>Eukaryota</taxon>
        <taxon>Fungi</taxon>
        <taxon>Dikarya</taxon>
        <taxon>Ascomycota</taxon>
        <taxon>Pezizomycotina</taxon>
        <taxon>Dothideomycetes</taxon>
        <taxon>Dothideomycetes incertae sedis</taxon>
        <taxon>Eremomycetales</taxon>
        <taxon>Eremomycetaceae</taxon>
        <taxon>Eremomyces</taxon>
    </lineage>
</organism>
<evidence type="ECO:0000256" key="1">
    <source>
        <dbReference type="SAM" id="MobiDB-lite"/>
    </source>
</evidence>
<feature type="compositionally biased region" description="Low complexity" evidence="1">
    <location>
        <begin position="396"/>
        <end position="405"/>
    </location>
</feature>
<evidence type="ECO:0000313" key="2">
    <source>
        <dbReference type="EMBL" id="KAF1816329.1"/>
    </source>
</evidence>
<evidence type="ECO:0000313" key="3">
    <source>
        <dbReference type="Proteomes" id="UP000504638"/>
    </source>
</evidence>
<dbReference type="RefSeq" id="XP_033537960.1">
    <property type="nucleotide sequence ID" value="XM_033681682.1"/>
</dbReference>
<name>A0A6G1GEM8_9PEZI</name>
<proteinExistence type="predicted"/>
<reference evidence="4" key="3">
    <citation type="submission" date="2025-04" db="UniProtKB">
        <authorList>
            <consortium name="RefSeq"/>
        </authorList>
    </citation>
    <scope>IDENTIFICATION</scope>
    <source>
        <strain evidence="4">CBS 781.70</strain>
    </source>
</reference>
<keyword evidence="3" id="KW-1185">Reference proteome</keyword>
<dbReference type="Proteomes" id="UP000504638">
    <property type="component" value="Unplaced"/>
</dbReference>
<evidence type="ECO:0000313" key="4">
    <source>
        <dbReference type="RefSeq" id="XP_033537960.1"/>
    </source>
</evidence>
<accession>A0A6G1GEM8</accession>
<feature type="compositionally biased region" description="Basic and acidic residues" evidence="1">
    <location>
        <begin position="48"/>
        <end position="58"/>
    </location>
</feature>
<feature type="region of interest" description="Disordered" evidence="1">
    <location>
        <begin position="393"/>
        <end position="413"/>
    </location>
</feature>
<sequence length="713" mass="77655">MVFTRRQSARLQGLREDSNGLDNSLDSVTTRTPRRKIGIPVSNEEMEPDHHHSSVAKGRDEAPWLGFYNMGAKTEPRPARRNAIADAQMTPTKSTQSRKTANLLSPDFKFTFQPRQSLDLSPGARRIMAEMREEAAKLRSQMAATPEEFPDVPMHDPDQPLNRKIAAAKGTKGRFSDVHRSQFQNMASIANHPSAFRAKANTNRPPLFRPTPKSLKHSPNAELDRPSFKSLKRSASKADLNRPTTKSLKRSPSKAELDNYSWKFDTPSDGTSIGTPRSPAKRLKPSNVEESLIPRAPSRPVSRDSNPTSSSNGTPGSRANTLQKTSSIPRFASTSNLMTPTKASLARSQSAKAIKTAHFNSPHLMSPSNRSARAVKAFGHFAMRKISGSTPFKKLASPAAPAATTQPPPSPCPVPATPSVIPDAPVAEDPTTPRSRLPSATKLKSILRTPRRLYSNDPAKVAAGTHLATPPSAAIRKSFGVPKTEPVNRIKRVDFTASVLSMAEQQERRVREGLLAISNGERVSPKPTTERDNSYEADESDISYPTIPGMFPSNRRSTLGHFGQAGSSGPSEFTFRSDTSTLFGSPRGATIRPVRSSDVNSHARADKVNYPSLPTDRPTQKRKLCALEEGAVAVEDEKENLGDVAVGADAEDRPMKRARTASPMAGKKFSGLPAVGRKVMRSRLPVSEGKKTAAARMTRARLDMLAMPKNRKG</sequence>
<feature type="region of interest" description="Disordered" evidence="1">
    <location>
        <begin position="1"/>
        <end position="58"/>
    </location>
</feature>
<feature type="compositionally biased region" description="Polar residues" evidence="1">
    <location>
        <begin position="20"/>
        <end position="31"/>
    </location>
</feature>
<reference evidence="2 4" key="1">
    <citation type="submission" date="2020-01" db="EMBL/GenBank/DDBJ databases">
        <authorList>
            <consortium name="DOE Joint Genome Institute"/>
            <person name="Haridas S."/>
            <person name="Albert R."/>
            <person name="Binder M."/>
            <person name="Bloem J."/>
            <person name="Labutti K."/>
            <person name="Salamov A."/>
            <person name="Andreopoulos B."/>
            <person name="Baker S.E."/>
            <person name="Barry K."/>
            <person name="Bills G."/>
            <person name="Bluhm B.H."/>
            <person name="Cannon C."/>
            <person name="Castanera R."/>
            <person name="Culley D.E."/>
            <person name="Daum C."/>
            <person name="Ezra D."/>
            <person name="Gonzalez J.B."/>
            <person name="Henrissat B."/>
            <person name="Kuo A."/>
            <person name="Liang C."/>
            <person name="Lipzen A."/>
            <person name="Lutzoni F."/>
            <person name="Magnuson J."/>
            <person name="Mondo S."/>
            <person name="Nolan M."/>
            <person name="Ohm R."/>
            <person name="Pangilinan J."/>
            <person name="Park H.-J."/>
            <person name="Ramirez L."/>
            <person name="Alfaro M."/>
            <person name="Sun H."/>
            <person name="Tritt A."/>
            <person name="Yoshinaga Y."/>
            <person name="Zwiers L.-H."/>
            <person name="Turgeon B.G."/>
            <person name="Goodwin S.B."/>
            <person name="Spatafora J.W."/>
            <person name="Crous P.W."/>
            <person name="Grigoriev I.V."/>
        </authorList>
    </citation>
    <scope>NUCLEOTIDE SEQUENCE</scope>
    <source>
        <strain evidence="2 4">CBS 781.70</strain>
    </source>
</reference>